<dbReference type="OrthoDB" id="191769at2759"/>
<keyword evidence="3" id="KW-1185">Reference proteome</keyword>
<keyword evidence="2" id="KW-0808">Transferase</keyword>
<dbReference type="GO" id="GO:0016740">
    <property type="term" value="F:transferase activity"/>
    <property type="evidence" value="ECO:0007669"/>
    <property type="project" value="UniProtKB-KW"/>
</dbReference>
<comment type="caution">
    <text evidence="2">The sequence shown here is derived from an EMBL/GenBank/DDBJ whole genome shotgun (WGS) entry which is preliminary data.</text>
</comment>
<protein>
    <submittedName>
        <fullName evidence="2">Nucleotide-diphospho-sugar transferase</fullName>
    </submittedName>
</protein>
<dbReference type="Pfam" id="PF09837">
    <property type="entry name" value="DUF2064"/>
    <property type="match status" value="1"/>
</dbReference>
<dbReference type="Proteomes" id="UP000664859">
    <property type="component" value="Unassembled WGS sequence"/>
</dbReference>
<organism evidence="2 3">
    <name type="scientific">Tribonema minus</name>
    <dbReference type="NCBI Taxonomy" id="303371"/>
    <lineage>
        <taxon>Eukaryota</taxon>
        <taxon>Sar</taxon>
        <taxon>Stramenopiles</taxon>
        <taxon>Ochrophyta</taxon>
        <taxon>PX clade</taxon>
        <taxon>Xanthophyceae</taxon>
        <taxon>Tribonematales</taxon>
        <taxon>Tribonemataceae</taxon>
        <taxon>Tribonema</taxon>
    </lineage>
</organism>
<evidence type="ECO:0000313" key="3">
    <source>
        <dbReference type="Proteomes" id="UP000664859"/>
    </source>
</evidence>
<evidence type="ECO:0000313" key="2">
    <source>
        <dbReference type="EMBL" id="KAG5185415.1"/>
    </source>
</evidence>
<dbReference type="PANTHER" id="PTHR36529:SF1">
    <property type="entry name" value="GLYCOSYLTRANSFERASE"/>
    <property type="match status" value="1"/>
</dbReference>
<dbReference type="PANTHER" id="PTHR36529">
    <property type="entry name" value="SLL1095 PROTEIN"/>
    <property type="match status" value="1"/>
</dbReference>
<dbReference type="EMBL" id="JAFCMP010000434">
    <property type="protein sequence ID" value="KAG5179987.1"/>
    <property type="molecule type" value="Genomic_DNA"/>
</dbReference>
<dbReference type="AlphaFoldDB" id="A0A835Z1N4"/>
<proteinExistence type="predicted"/>
<dbReference type="EMBL" id="JAFCMP010000134">
    <property type="protein sequence ID" value="KAG5185415.1"/>
    <property type="molecule type" value="Genomic_DNA"/>
</dbReference>
<dbReference type="SUPFAM" id="SSF53448">
    <property type="entry name" value="Nucleotide-diphospho-sugar transferases"/>
    <property type="match status" value="1"/>
</dbReference>
<dbReference type="Gene3D" id="3.90.550.10">
    <property type="entry name" value="Spore Coat Polysaccharide Biosynthesis Protein SpsA, Chain A"/>
    <property type="match status" value="1"/>
</dbReference>
<sequence>MSEDSLVLIAKCPRMGISKTRLIACFGEEATFQLARAMLLDLLRRFGSSAELRSLRRVLVYAPPEARDEAAKLVREAGVEHEWVLTPVAGGTKLKDADLTAILKDALEGTREEGTTGTVVFVGMDTPHLPSFEIIEACRKGAEDVALVCPANDGGYTLLGVPRNAPAKIFDGVLWSSPKTCETQVTRLRECGISVMIGATYEDLDTAEDVHSWHRTATATSAAAHICPLTLEAAAAALRAARA</sequence>
<evidence type="ECO:0000313" key="1">
    <source>
        <dbReference type="EMBL" id="KAG5179987.1"/>
    </source>
</evidence>
<gene>
    <name evidence="1" type="ORF">JKP88DRAFT_200842</name>
    <name evidence="2" type="ORF">JKP88DRAFT_207925</name>
</gene>
<accession>A0A835Z1N4</accession>
<dbReference type="InterPro" id="IPR029044">
    <property type="entry name" value="Nucleotide-diphossugar_trans"/>
</dbReference>
<reference evidence="2" key="1">
    <citation type="submission" date="2021-02" db="EMBL/GenBank/DDBJ databases">
        <title>First Annotated Genome of the Yellow-green Alga Tribonema minus.</title>
        <authorList>
            <person name="Mahan K.M."/>
        </authorList>
    </citation>
    <scope>NUCLEOTIDE SEQUENCE</scope>
    <source>
        <strain evidence="2">UTEX B ZZ1240</strain>
    </source>
</reference>
<name>A0A835Z1N4_9STRA</name>
<dbReference type="InterPro" id="IPR018641">
    <property type="entry name" value="Trfase_1_rSAM/seldom-assoc"/>
</dbReference>